<organism evidence="1">
    <name type="scientific">Spironucleus salmonicida</name>
    <dbReference type="NCBI Taxonomy" id="348837"/>
    <lineage>
        <taxon>Eukaryota</taxon>
        <taxon>Metamonada</taxon>
        <taxon>Diplomonadida</taxon>
        <taxon>Hexamitidae</taxon>
        <taxon>Hexamitinae</taxon>
        <taxon>Spironucleus</taxon>
    </lineage>
</organism>
<dbReference type="EMBL" id="KI546067">
    <property type="protein sequence ID" value="EST46738.1"/>
    <property type="molecule type" value="Genomic_DNA"/>
</dbReference>
<evidence type="ECO:0000313" key="1">
    <source>
        <dbReference type="EMBL" id="EST46738.1"/>
    </source>
</evidence>
<gene>
    <name evidence="1" type="ORF">SS50377_13254</name>
</gene>
<dbReference type="AlphaFoldDB" id="V6LR68"/>
<reference evidence="1" key="1">
    <citation type="journal article" date="2014" name="PLoS Genet.">
        <title>The Genome of Spironucleus salmonicida Highlights a Fish Pathogen Adapted to Fluctuating Environments.</title>
        <authorList>
            <person name="Xu F."/>
            <person name="Jerlstrom-Hultqvist J."/>
            <person name="Einarsson E."/>
            <person name="Astvaldsson A."/>
            <person name="Svard S.G."/>
            <person name="Andersson J.O."/>
        </authorList>
    </citation>
    <scope>NUCLEOTIDE SEQUENCE</scope>
</reference>
<name>V6LR68_9EUKA</name>
<sequence>MFALHPLREQFLAPVAAAGSFLPLSGRKPSDNGHCRIRVGQQAPAHWKVPPNQAPSFTWVLLYIIQPAYRSYIWLRIVLQWHQQPVQPTIRFSSRHRVTICFLEDCLHCKSICTATNMNIYCLIHYKLLCCRMKVIKLRAPQNTKRN</sequence>
<protein>
    <submittedName>
        <fullName evidence="1">Uncharacterized protein</fullName>
    </submittedName>
</protein>
<accession>V6LR68</accession>
<proteinExistence type="predicted"/>